<dbReference type="OrthoDB" id="195923at2"/>
<evidence type="ECO:0000256" key="1">
    <source>
        <dbReference type="SAM" id="SignalP"/>
    </source>
</evidence>
<evidence type="ECO:0000313" key="3">
    <source>
        <dbReference type="EMBL" id="SDF76285.1"/>
    </source>
</evidence>
<evidence type="ECO:0000259" key="2">
    <source>
        <dbReference type="Pfam" id="PF07883"/>
    </source>
</evidence>
<dbReference type="InterPro" id="IPR011051">
    <property type="entry name" value="RmlC_Cupin_sf"/>
</dbReference>
<dbReference type="PANTHER" id="PTHR38599">
    <property type="entry name" value="CUPIN DOMAIN PROTEIN (AFU_ORTHOLOGUE AFUA_3G13620)"/>
    <property type="match status" value="1"/>
</dbReference>
<proteinExistence type="predicted"/>
<dbReference type="Pfam" id="PF07883">
    <property type="entry name" value="Cupin_2"/>
    <property type="match status" value="1"/>
</dbReference>
<evidence type="ECO:0000313" key="4">
    <source>
        <dbReference type="Proteomes" id="UP000199045"/>
    </source>
</evidence>
<protein>
    <submittedName>
        <fullName evidence="3">Cupin domain protein</fullName>
    </submittedName>
</protein>
<dbReference type="STRING" id="104663.SAMN04488121_102897"/>
<dbReference type="InterPro" id="IPR013096">
    <property type="entry name" value="Cupin_2"/>
</dbReference>
<gene>
    <name evidence="3" type="ORF">SAMN04488121_102897</name>
</gene>
<keyword evidence="1" id="KW-0732">Signal</keyword>
<accession>A0A1G7NQD1</accession>
<feature type="chain" id="PRO_5011563121" evidence="1">
    <location>
        <begin position="24"/>
        <end position="142"/>
    </location>
</feature>
<dbReference type="SUPFAM" id="SSF51182">
    <property type="entry name" value="RmlC-like cupins"/>
    <property type="match status" value="1"/>
</dbReference>
<dbReference type="PANTHER" id="PTHR38599:SF1">
    <property type="entry name" value="CUPIN DOMAIN PROTEIN (AFU_ORTHOLOGUE AFUA_3G13620)"/>
    <property type="match status" value="1"/>
</dbReference>
<dbReference type="Gene3D" id="2.60.120.10">
    <property type="entry name" value="Jelly Rolls"/>
    <property type="match status" value="1"/>
</dbReference>
<sequence>MKKFVLSLTVLLTAFTFSTKAQHQDHGKEVTKYPPKVLFTKQLPADLKKDEAQVVLVRFAPGEVSNAHRHPMATVGYVLEGSIESTFEGEKHVYKQGDVFWEEPGGLHNQTRNLSTTQEAKLVVFFVGSTGSPVLIPEKAKK</sequence>
<feature type="signal peptide" evidence="1">
    <location>
        <begin position="1"/>
        <end position="23"/>
    </location>
</feature>
<organism evidence="3 4">
    <name type="scientific">Chitinophaga filiformis</name>
    <name type="common">Myxococcus filiformis</name>
    <name type="synonym">Flexibacter filiformis</name>
    <dbReference type="NCBI Taxonomy" id="104663"/>
    <lineage>
        <taxon>Bacteria</taxon>
        <taxon>Pseudomonadati</taxon>
        <taxon>Bacteroidota</taxon>
        <taxon>Chitinophagia</taxon>
        <taxon>Chitinophagales</taxon>
        <taxon>Chitinophagaceae</taxon>
        <taxon>Chitinophaga</taxon>
    </lineage>
</organism>
<dbReference type="CDD" id="cd02234">
    <property type="entry name" value="cupin_BLR7677-like"/>
    <property type="match status" value="1"/>
</dbReference>
<feature type="domain" description="Cupin type-2" evidence="2">
    <location>
        <begin position="56"/>
        <end position="125"/>
    </location>
</feature>
<dbReference type="AlphaFoldDB" id="A0A1G7NQD1"/>
<dbReference type="EMBL" id="FNBN01000002">
    <property type="protein sequence ID" value="SDF76285.1"/>
    <property type="molecule type" value="Genomic_DNA"/>
</dbReference>
<dbReference type="Proteomes" id="UP000199045">
    <property type="component" value="Unassembled WGS sequence"/>
</dbReference>
<dbReference type="InterPro" id="IPR014710">
    <property type="entry name" value="RmlC-like_jellyroll"/>
</dbReference>
<name>A0A1G7NQD1_CHIFI</name>
<reference evidence="3 4" key="1">
    <citation type="submission" date="2016-10" db="EMBL/GenBank/DDBJ databases">
        <authorList>
            <person name="de Groot N.N."/>
        </authorList>
    </citation>
    <scope>NUCLEOTIDE SEQUENCE [LARGE SCALE GENOMIC DNA]</scope>
    <source>
        <strain evidence="3 4">DSM 527</strain>
    </source>
</reference>
<dbReference type="RefSeq" id="WP_089831621.1">
    <property type="nucleotide sequence ID" value="NZ_FNBN01000002.1"/>
</dbReference>